<dbReference type="AlphaFoldDB" id="A0A1D1WB83"/>
<protein>
    <submittedName>
        <fullName evidence="1">Uncharacterized protein</fullName>
    </submittedName>
</protein>
<evidence type="ECO:0000313" key="2">
    <source>
        <dbReference type="Proteomes" id="UP000186922"/>
    </source>
</evidence>
<gene>
    <name evidence="1" type="primary">RvY_18432-1</name>
    <name evidence="1" type="synonym">RvY_18432.1</name>
    <name evidence="1" type="ORF">RvY_18432</name>
</gene>
<name>A0A1D1WB83_RAMVA</name>
<organism evidence="1 2">
    <name type="scientific">Ramazzottius varieornatus</name>
    <name type="common">Water bear</name>
    <name type="synonym">Tardigrade</name>
    <dbReference type="NCBI Taxonomy" id="947166"/>
    <lineage>
        <taxon>Eukaryota</taxon>
        <taxon>Metazoa</taxon>
        <taxon>Ecdysozoa</taxon>
        <taxon>Tardigrada</taxon>
        <taxon>Eutardigrada</taxon>
        <taxon>Parachela</taxon>
        <taxon>Hypsibioidea</taxon>
        <taxon>Ramazzottiidae</taxon>
        <taxon>Ramazzottius</taxon>
    </lineage>
</organism>
<sequence>MVLIRYIPDILYVTPQLVFSVEIHAELDVQRCHADLRDHGSTGSCLVHRDVTPVLRFPESGAERTLKSSRLELLKIAHTFPKTGW</sequence>
<evidence type="ECO:0000313" key="1">
    <source>
        <dbReference type="EMBL" id="GAV08789.1"/>
    </source>
</evidence>
<proteinExistence type="predicted"/>
<dbReference type="Proteomes" id="UP000186922">
    <property type="component" value="Unassembled WGS sequence"/>
</dbReference>
<comment type="caution">
    <text evidence="1">The sequence shown here is derived from an EMBL/GenBank/DDBJ whole genome shotgun (WGS) entry which is preliminary data.</text>
</comment>
<dbReference type="EMBL" id="BDGG01000019">
    <property type="protein sequence ID" value="GAV08789.1"/>
    <property type="molecule type" value="Genomic_DNA"/>
</dbReference>
<accession>A0A1D1WB83</accession>
<reference evidence="1 2" key="1">
    <citation type="journal article" date="2016" name="Nat. Commun.">
        <title>Extremotolerant tardigrade genome and improved radiotolerance of human cultured cells by tardigrade-unique protein.</title>
        <authorList>
            <person name="Hashimoto T."/>
            <person name="Horikawa D.D."/>
            <person name="Saito Y."/>
            <person name="Kuwahara H."/>
            <person name="Kozuka-Hata H."/>
            <person name="Shin-I T."/>
            <person name="Minakuchi Y."/>
            <person name="Ohishi K."/>
            <person name="Motoyama A."/>
            <person name="Aizu T."/>
            <person name="Enomoto A."/>
            <person name="Kondo K."/>
            <person name="Tanaka S."/>
            <person name="Hara Y."/>
            <person name="Koshikawa S."/>
            <person name="Sagara H."/>
            <person name="Miura T."/>
            <person name="Yokobori S."/>
            <person name="Miyagawa K."/>
            <person name="Suzuki Y."/>
            <person name="Kubo T."/>
            <person name="Oyama M."/>
            <person name="Kohara Y."/>
            <person name="Fujiyama A."/>
            <person name="Arakawa K."/>
            <person name="Katayama T."/>
            <person name="Toyoda A."/>
            <person name="Kunieda T."/>
        </authorList>
    </citation>
    <scope>NUCLEOTIDE SEQUENCE [LARGE SCALE GENOMIC DNA]</scope>
    <source>
        <strain evidence="1 2">YOKOZUNA-1</strain>
    </source>
</reference>
<keyword evidence="2" id="KW-1185">Reference proteome</keyword>